<feature type="transmembrane region" description="Helical" evidence="5">
    <location>
        <begin position="74"/>
        <end position="96"/>
    </location>
</feature>
<dbReference type="Proteomes" id="UP000241206">
    <property type="component" value="Unassembled WGS sequence"/>
</dbReference>
<gene>
    <name evidence="7" type="ORF">CV103_00185</name>
</gene>
<keyword evidence="8" id="KW-1185">Reference proteome</keyword>
<feature type="transmembrane region" description="Helical" evidence="5">
    <location>
        <begin position="41"/>
        <end position="62"/>
    </location>
</feature>
<evidence type="ECO:0000256" key="2">
    <source>
        <dbReference type="ARBA" id="ARBA00022692"/>
    </source>
</evidence>
<dbReference type="AlphaFoldDB" id="A0A2T4I8S2"/>
<dbReference type="Pfam" id="PF04138">
    <property type="entry name" value="GtrA_DPMS_TM"/>
    <property type="match status" value="1"/>
</dbReference>
<evidence type="ECO:0000313" key="7">
    <source>
        <dbReference type="EMBL" id="PTD28127.1"/>
    </source>
</evidence>
<feature type="domain" description="GtrA/DPMS transmembrane" evidence="6">
    <location>
        <begin position="13"/>
        <end position="131"/>
    </location>
</feature>
<evidence type="ECO:0000256" key="3">
    <source>
        <dbReference type="ARBA" id="ARBA00022989"/>
    </source>
</evidence>
<keyword evidence="2 5" id="KW-0812">Transmembrane</keyword>
<protein>
    <submittedName>
        <fullName evidence="7">GtrA family protein</fullName>
    </submittedName>
</protein>
<dbReference type="GO" id="GO:0016020">
    <property type="term" value="C:membrane"/>
    <property type="evidence" value="ECO:0007669"/>
    <property type="project" value="UniProtKB-SubCell"/>
</dbReference>
<evidence type="ECO:0000313" key="8">
    <source>
        <dbReference type="Proteomes" id="UP000241206"/>
    </source>
</evidence>
<dbReference type="EMBL" id="PHHF01000001">
    <property type="protein sequence ID" value="PTD28127.1"/>
    <property type="molecule type" value="Genomic_DNA"/>
</dbReference>
<reference evidence="7 8" key="1">
    <citation type="submission" date="2017-11" db="EMBL/GenBank/DDBJ databases">
        <title>Sphingomonas oleivorans sp. nov., isolated from oil-contaminated soil.</title>
        <authorList>
            <person name="Wang L."/>
            <person name="Chen L."/>
        </authorList>
    </citation>
    <scope>NUCLEOTIDE SEQUENCE [LARGE SCALE GENOMIC DNA]</scope>
    <source>
        <strain evidence="7 8">K101</strain>
    </source>
</reference>
<evidence type="ECO:0000256" key="1">
    <source>
        <dbReference type="ARBA" id="ARBA00004141"/>
    </source>
</evidence>
<proteinExistence type="predicted"/>
<comment type="caution">
    <text evidence="7">The sequence shown here is derived from an EMBL/GenBank/DDBJ whole genome shotgun (WGS) entry which is preliminary data.</text>
</comment>
<evidence type="ECO:0000256" key="5">
    <source>
        <dbReference type="SAM" id="Phobius"/>
    </source>
</evidence>
<feature type="transmembrane region" description="Helical" evidence="5">
    <location>
        <begin position="12"/>
        <end position="35"/>
    </location>
</feature>
<evidence type="ECO:0000259" key="6">
    <source>
        <dbReference type="Pfam" id="PF04138"/>
    </source>
</evidence>
<comment type="subcellular location">
    <subcellularLocation>
        <location evidence="1">Membrane</location>
        <topology evidence="1">Multi-pass membrane protein</topology>
    </subcellularLocation>
</comment>
<keyword evidence="4 5" id="KW-0472">Membrane</keyword>
<feature type="transmembrane region" description="Helical" evidence="5">
    <location>
        <begin position="108"/>
        <end position="125"/>
    </location>
</feature>
<keyword evidence="3 5" id="KW-1133">Transmembrane helix</keyword>
<dbReference type="GO" id="GO:0000271">
    <property type="term" value="P:polysaccharide biosynthetic process"/>
    <property type="evidence" value="ECO:0007669"/>
    <property type="project" value="InterPro"/>
</dbReference>
<sequence>MAAIGRRGGRPLRFLVAGAVNTLLGLAFYPLLLWASPWFRVHYLAALGLAQITCLLFAFATHKFGVFRTRGPGIVREFAAFASFYAISYAANWAMLPLLVELAGIRPAAAQTGFTLAVIAGSYFWHSRITFRPADNPEQPRSQEIRCEP</sequence>
<organism evidence="7 8">
    <name type="scientific">Edaphosphingomonas fennica</name>
    <dbReference type="NCBI Taxonomy" id="114404"/>
    <lineage>
        <taxon>Bacteria</taxon>
        <taxon>Pseudomonadati</taxon>
        <taxon>Pseudomonadota</taxon>
        <taxon>Alphaproteobacteria</taxon>
        <taxon>Sphingomonadales</taxon>
        <taxon>Rhizorhabdaceae</taxon>
        <taxon>Edaphosphingomonas</taxon>
    </lineage>
</organism>
<name>A0A2T4I8S2_9SPHN</name>
<accession>A0A2T4I8S2</accession>
<dbReference type="InterPro" id="IPR007267">
    <property type="entry name" value="GtrA_DPMS_TM"/>
</dbReference>
<evidence type="ECO:0000256" key="4">
    <source>
        <dbReference type="ARBA" id="ARBA00023136"/>
    </source>
</evidence>